<dbReference type="AlphaFoldDB" id="A0A9W8Y223"/>
<feature type="region of interest" description="Disordered" evidence="1">
    <location>
        <begin position="177"/>
        <end position="242"/>
    </location>
</feature>
<feature type="compositionally biased region" description="Gly residues" evidence="1">
    <location>
        <begin position="190"/>
        <end position="204"/>
    </location>
</feature>
<evidence type="ECO:0000256" key="1">
    <source>
        <dbReference type="SAM" id="MobiDB-lite"/>
    </source>
</evidence>
<accession>A0A9W8Y223</accession>
<evidence type="ECO:0000313" key="2">
    <source>
        <dbReference type="EMBL" id="KAJ4365339.1"/>
    </source>
</evidence>
<name>A0A9W8Y223_9PLEO</name>
<dbReference type="EMBL" id="JAPEUY010000016">
    <property type="protein sequence ID" value="KAJ4365339.1"/>
    <property type="molecule type" value="Genomic_DNA"/>
</dbReference>
<evidence type="ECO:0000313" key="3">
    <source>
        <dbReference type="Proteomes" id="UP001140560"/>
    </source>
</evidence>
<dbReference type="Proteomes" id="UP001140560">
    <property type="component" value="Unassembled WGS sequence"/>
</dbReference>
<feature type="region of interest" description="Disordered" evidence="1">
    <location>
        <begin position="1"/>
        <end position="90"/>
    </location>
</feature>
<gene>
    <name evidence="2" type="ORF">N0V83_008960</name>
</gene>
<feature type="region of interest" description="Disordered" evidence="1">
    <location>
        <begin position="109"/>
        <end position="138"/>
    </location>
</feature>
<protein>
    <submittedName>
        <fullName evidence="2">Uncharacterized protein</fullName>
    </submittedName>
</protein>
<dbReference type="Pfam" id="PF08315">
    <property type="entry name" value="cwf18"/>
    <property type="match status" value="1"/>
</dbReference>
<dbReference type="OrthoDB" id="10261348at2759"/>
<organism evidence="2 3">
    <name type="scientific">Neocucurbitaria cava</name>
    <dbReference type="NCBI Taxonomy" id="798079"/>
    <lineage>
        <taxon>Eukaryota</taxon>
        <taxon>Fungi</taxon>
        <taxon>Dikarya</taxon>
        <taxon>Ascomycota</taxon>
        <taxon>Pezizomycotina</taxon>
        <taxon>Dothideomycetes</taxon>
        <taxon>Pleosporomycetidae</taxon>
        <taxon>Pleosporales</taxon>
        <taxon>Pleosporineae</taxon>
        <taxon>Cucurbitariaceae</taxon>
        <taxon>Neocucurbitaria</taxon>
    </lineage>
</organism>
<proteinExistence type="predicted"/>
<sequence>MSSHEKLTAAADARKARLAQLQSLKRKQAPSDDQDDDDTSPQFESATTSTSTALTRTEEEEPEHSITTKYLSGRNYDPTTRDVKLGFDTLPIADPTKTLEYKAQQLALETRAQQDADESASGSAQDGGGGADLYKLQPKKPNWDLKRDLEAKMKVLDAQTEKAIARLVRERVEAQKGAAVALQEQEQKKVGGGGKNNGVNGGEQGEGEEVGMEGAELVEAMHLKEQEEERDRERDAEDEVVS</sequence>
<keyword evidence="3" id="KW-1185">Reference proteome</keyword>
<dbReference type="PANTHER" id="PTHR31551">
    <property type="entry name" value="PRE-MRNA-SPLICING FACTOR CWF18"/>
    <property type="match status" value="1"/>
</dbReference>
<feature type="compositionally biased region" description="Basic and acidic residues" evidence="1">
    <location>
        <begin position="1"/>
        <end position="15"/>
    </location>
</feature>
<dbReference type="PANTHER" id="PTHR31551:SF1">
    <property type="entry name" value="COILED-COIL DOMAIN-CONTAINING PROTEIN 12"/>
    <property type="match status" value="1"/>
</dbReference>
<dbReference type="GO" id="GO:0071014">
    <property type="term" value="C:post-mRNA release spliceosomal complex"/>
    <property type="evidence" value="ECO:0007669"/>
    <property type="project" value="TreeGrafter"/>
</dbReference>
<feature type="compositionally biased region" description="Low complexity" evidence="1">
    <location>
        <begin position="44"/>
        <end position="55"/>
    </location>
</feature>
<feature type="compositionally biased region" description="Basic and acidic residues" evidence="1">
    <location>
        <begin position="219"/>
        <end position="235"/>
    </location>
</feature>
<dbReference type="GO" id="GO:0005684">
    <property type="term" value="C:U2-type spliceosomal complex"/>
    <property type="evidence" value="ECO:0007669"/>
    <property type="project" value="TreeGrafter"/>
</dbReference>
<dbReference type="InterPro" id="IPR013169">
    <property type="entry name" value="mRNA_splic_Cwf18-like"/>
</dbReference>
<comment type="caution">
    <text evidence="2">The sequence shown here is derived from an EMBL/GenBank/DDBJ whole genome shotgun (WGS) entry which is preliminary data.</text>
</comment>
<reference evidence="2" key="1">
    <citation type="submission" date="2022-10" db="EMBL/GenBank/DDBJ databases">
        <title>Tapping the CABI collections for fungal endophytes: first genome assemblies for Collariella, Neodidymelliopsis, Ascochyta clinopodiicola, Didymella pomorum, Didymosphaeria variabile, Neocosmospora piperis and Neocucurbitaria cava.</title>
        <authorList>
            <person name="Hill R."/>
        </authorList>
    </citation>
    <scope>NUCLEOTIDE SEQUENCE</scope>
    <source>
        <strain evidence="2">IMI 356814</strain>
    </source>
</reference>